<dbReference type="InterPro" id="IPR023393">
    <property type="entry name" value="START-like_dom_sf"/>
</dbReference>
<evidence type="ECO:0000313" key="2">
    <source>
        <dbReference type="Proteomes" id="UP000618952"/>
    </source>
</evidence>
<organism evidence="1 2">
    <name type="scientific">Arenibacter arenosicollis</name>
    <dbReference type="NCBI Taxonomy" id="2762274"/>
    <lineage>
        <taxon>Bacteria</taxon>
        <taxon>Pseudomonadati</taxon>
        <taxon>Bacteroidota</taxon>
        <taxon>Flavobacteriia</taxon>
        <taxon>Flavobacteriales</taxon>
        <taxon>Flavobacteriaceae</taxon>
        <taxon>Arenibacter</taxon>
    </lineage>
</organism>
<comment type="caution">
    <text evidence="1">The sequence shown here is derived from an EMBL/GenBank/DDBJ whole genome shotgun (WGS) entry which is preliminary data.</text>
</comment>
<evidence type="ECO:0000313" key="1">
    <source>
        <dbReference type="EMBL" id="MBC8769873.1"/>
    </source>
</evidence>
<evidence type="ECO:0008006" key="3">
    <source>
        <dbReference type="Google" id="ProtNLM"/>
    </source>
</evidence>
<dbReference type="Gene3D" id="3.30.530.20">
    <property type="match status" value="1"/>
</dbReference>
<name>A0ABR7QRR2_9FLAO</name>
<reference evidence="1 2" key="1">
    <citation type="submission" date="2020-08" db="EMBL/GenBank/DDBJ databases">
        <title>Arenibacter gaetbuli sp. nov., isolated from a sand dune.</title>
        <authorList>
            <person name="Park S."/>
            <person name="Yoon J.-H."/>
        </authorList>
    </citation>
    <scope>NUCLEOTIDE SEQUENCE [LARGE SCALE GENOMIC DNA]</scope>
    <source>
        <strain evidence="1 2">BSSL-BM3</strain>
    </source>
</reference>
<keyword evidence="2" id="KW-1185">Reference proteome</keyword>
<accession>A0ABR7QRR2</accession>
<dbReference type="EMBL" id="JACLHY010000023">
    <property type="protein sequence ID" value="MBC8769873.1"/>
    <property type="molecule type" value="Genomic_DNA"/>
</dbReference>
<dbReference type="SUPFAM" id="SSF55961">
    <property type="entry name" value="Bet v1-like"/>
    <property type="match status" value="1"/>
</dbReference>
<protein>
    <recommendedName>
        <fullName evidence="3">SRPBCC domain-containing protein</fullName>
    </recommendedName>
</protein>
<dbReference type="RefSeq" id="WP_187587164.1">
    <property type="nucleotide sequence ID" value="NZ_JACLHY010000023.1"/>
</dbReference>
<sequence>MLKRMEFSIEIKAEKTTIWKALWNQSSYREWASVFFEGSFAVTDNWEEGSKVHFLAPDQSGIYSVIEKHIPNKSIRFKHIGNVLIGKELPIDNETKKWSGATEIYSLTEGKNSCTLTVNIDIMDEHLEFMTKTFPKALEKIKNNCS</sequence>
<gene>
    <name evidence="1" type="ORF">H4O18_17875</name>
</gene>
<proteinExistence type="predicted"/>
<dbReference type="Proteomes" id="UP000618952">
    <property type="component" value="Unassembled WGS sequence"/>
</dbReference>